<proteinExistence type="predicted"/>
<keyword evidence="2" id="KW-0547">Nucleotide-binding</keyword>
<reference evidence="5 6" key="1">
    <citation type="submission" date="2020-03" db="EMBL/GenBank/DDBJ databases">
        <title>WGS of actinomycetes isolated from Thailand.</title>
        <authorList>
            <person name="Thawai C."/>
        </authorList>
    </citation>
    <scope>NUCLEOTIDE SEQUENCE [LARGE SCALE GENOMIC DNA]</scope>
    <source>
        <strain evidence="5 6">HSS6-12</strain>
    </source>
</reference>
<gene>
    <name evidence="5" type="ORF">HCJ94_18650</name>
</gene>
<name>A0ABX0Z7Z5_9ACTN</name>
<dbReference type="PANTHER" id="PTHR24220:SF685">
    <property type="entry name" value="ABC TRANSPORTER RELATED"/>
    <property type="match status" value="1"/>
</dbReference>
<evidence type="ECO:0000256" key="3">
    <source>
        <dbReference type="ARBA" id="ARBA00022840"/>
    </source>
</evidence>
<dbReference type="Gene3D" id="3.40.50.300">
    <property type="entry name" value="P-loop containing nucleotide triphosphate hydrolases"/>
    <property type="match status" value="1"/>
</dbReference>
<feature type="domain" description="ABC transporter" evidence="4">
    <location>
        <begin position="36"/>
        <end position="277"/>
    </location>
</feature>
<accession>A0ABX0Z7Z5</accession>
<dbReference type="SUPFAM" id="SSF52540">
    <property type="entry name" value="P-loop containing nucleoside triphosphate hydrolases"/>
    <property type="match status" value="1"/>
</dbReference>
<evidence type="ECO:0000256" key="1">
    <source>
        <dbReference type="ARBA" id="ARBA00022448"/>
    </source>
</evidence>
<sequence>MTAVEEKAPDLATLQRRAAERAAARAGGADRLRGHIVCDGLVRIFTTEGVEVVALQGLDLVVDRGELLAIVGASGSGKSTVLNILSGLDVPTAGIARVAGYDLLTMSAKKRLRYRRHTVGFVWQQTGRNLLPYLTARENVELPMRLAGRRGRGLRRRADELLDMVGVGYCADRRPGQMSGGEQQRCAIAVAVANDPEVLFADEPTGELDEATAGEVFAALRTINAELGVTIVVVTHDHQVASQVRRTVAIRDGRTASEVRRSARIGADGVEELVTEEYAVLDRAGRMQLPAAFVDALALRDRVRLNLEPDHVQVRPGVDEEDK</sequence>
<organism evidence="5 6">
    <name type="scientific">Micromonospora thermarum</name>
    <dbReference type="NCBI Taxonomy" id="2720024"/>
    <lineage>
        <taxon>Bacteria</taxon>
        <taxon>Bacillati</taxon>
        <taxon>Actinomycetota</taxon>
        <taxon>Actinomycetes</taxon>
        <taxon>Micromonosporales</taxon>
        <taxon>Micromonosporaceae</taxon>
        <taxon>Micromonospora</taxon>
    </lineage>
</organism>
<dbReference type="CDD" id="cd03255">
    <property type="entry name" value="ABC_MJ0796_LolCDE_FtsE"/>
    <property type="match status" value="1"/>
</dbReference>
<evidence type="ECO:0000313" key="6">
    <source>
        <dbReference type="Proteomes" id="UP000783871"/>
    </source>
</evidence>
<dbReference type="PROSITE" id="PS50893">
    <property type="entry name" value="ABC_TRANSPORTER_2"/>
    <property type="match status" value="1"/>
</dbReference>
<dbReference type="Proteomes" id="UP000783871">
    <property type="component" value="Unassembled WGS sequence"/>
</dbReference>
<protein>
    <submittedName>
        <fullName evidence="5">ABC transporter ATP-binding protein</fullName>
    </submittedName>
</protein>
<dbReference type="PANTHER" id="PTHR24220">
    <property type="entry name" value="IMPORT ATP-BINDING PROTEIN"/>
    <property type="match status" value="1"/>
</dbReference>
<keyword evidence="6" id="KW-1185">Reference proteome</keyword>
<dbReference type="InterPro" id="IPR003439">
    <property type="entry name" value="ABC_transporter-like_ATP-bd"/>
</dbReference>
<dbReference type="InterPro" id="IPR017911">
    <property type="entry name" value="MacB-like_ATP-bd"/>
</dbReference>
<evidence type="ECO:0000259" key="4">
    <source>
        <dbReference type="PROSITE" id="PS50893"/>
    </source>
</evidence>
<keyword evidence="3 5" id="KW-0067">ATP-binding</keyword>
<dbReference type="InterPro" id="IPR003593">
    <property type="entry name" value="AAA+_ATPase"/>
</dbReference>
<dbReference type="RefSeq" id="WP_168002311.1">
    <property type="nucleotide sequence ID" value="NZ_JAATEO010000020.1"/>
</dbReference>
<comment type="caution">
    <text evidence="5">The sequence shown here is derived from an EMBL/GenBank/DDBJ whole genome shotgun (WGS) entry which is preliminary data.</text>
</comment>
<dbReference type="EMBL" id="JAATEO010000020">
    <property type="protein sequence ID" value="NJP33947.1"/>
    <property type="molecule type" value="Genomic_DNA"/>
</dbReference>
<dbReference type="SMART" id="SM00382">
    <property type="entry name" value="AAA"/>
    <property type="match status" value="1"/>
</dbReference>
<dbReference type="InterPro" id="IPR015854">
    <property type="entry name" value="ABC_transpr_LolD-like"/>
</dbReference>
<evidence type="ECO:0000313" key="5">
    <source>
        <dbReference type="EMBL" id="NJP33947.1"/>
    </source>
</evidence>
<evidence type="ECO:0000256" key="2">
    <source>
        <dbReference type="ARBA" id="ARBA00022741"/>
    </source>
</evidence>
<dbReference type="InterPro" id="IPR027417">
    <property type="entry name" value="P-loop_NTPase"/>
</dbReference>
<keyword evidence="1" id="KW-0813">Transport</keyword>
<dbReference type="GO" id="GO:0005524">
    <property type="term" value="F:ATP binding"/>
    <property type="evidence" value="ECO:0007669"/>
    <property type="project" value="UniProtKB-KW"/>
</dbReference>
<dbReference type="Pfam" id="PF00005">
    <property type="entry name" value="ABC_tran"/>
    <property type="match status" value="1"/>
</dbReference>